<accession>A0AAV1HRJ3</accession>
<dbReference type="AlphaFoldDB" id="A0AAV1HRJ3"/>
<dbReference type="CDD" id="cd01204">
    <property type="entry name" value="PTB_IRS"/>
    <property type="match status" value="1"/>
</dbReference>
<feature type="compositionally biased region" description="Pro residues" evidence="2">
    <location>
        <begin position="286"/>
        <end position="308"/>
    </location>
</feature>
<evidence type="ECO:0000259" key="4">
    <source>
        <dbReference type="PROSITE" id="PS51064"/>
    </source>
</evidence>
<feature type="compositionally biased region" description="Low complexity" evidence="2">
    <location>
        <begin position="309"/>
        <end position="333"/>
    </location>
</feature>
<evidence type="ECO:0000256" key="2">
    <source>
        <dbReference type="SAM" id="MobiDB-lite"/>
    </source>
</evidence>
<dbReference type="PANTHER" id="PTHR10614">
    <property type="entry name" value="INSULIN RECEPTOR SUBSTRATE"/>
    <property type="match status" value="1"/>
</dbReference>
<dbReference type="Gene3D" id="2.30.29.30">
    <property type="entry name" value="Pleckstrin-homology domain (PH domain)/Phosphotyrosine-binding domain (PTB)"/>
    <property type="match status" value="2"/>
</dbReference>
<feature type="domain" description="IRS-type PTB" evidence="4">
    <location>
        <begin position="507"/>
        <end position="613"/>
    </location>
</feature>
<dbReference type="SMART" id="SM00233">
    <property type="entry name" value="PH"/>
    <property type="match status" value="1"/>
</dbReference>
<dbReference type="InterPro" id="IPR011993">
    <property type="entry name" value="PH-like_dom_sf"/>
</dbReference>
<dbReference type="SMART" id="SM00310">
    <property type="entry name" value="PTBI"/>
    <property type="match status" value="1"/>
</dbReference>
<feature type="region of interest" description="Disordered" evidence="2">
    <location>
        <begin position="639"/>
        <end position="835"/>
    </location>
</feature>
<feature type="region of interest" description="Disordered" evidence="2">
    <location>
        <begin position="1"/>
        <end position="221"/>
    </location>
</feature>
<dbReference type="SMART" id="SM01244">
    <property type="entry name" value="IRS"/>
    <property type="match status" value="1"/>
</dbReference>
<dbReference type="PROSITE" id="PS50003">
    <property type="entry name" value="PH_DOMAIN"/>
    <property type="match status" value="1"/>
</dbReference>
<dbReference type="PANTHER" id="PTHR10614:SF2">
    <property type="entry name" value="INSULIN RECEPTOR SUBSTRATE 4"/>
    <property type="match status" value="1"/>
</dbReference>
<dbReference type="InterPro" id="IPR001849">
    <property type="entry name" value="PH_domain"/>
</dbReference>
<dbReference type="GO" id="GO:0005829">
    <property type="term" value="C:cytosol"/>
    <property type="evidence" value="ECO:0007669"/>
    <property type="project" value="TreeGrafter"/>
</dbReference>
<proteinExistence type="predicted"/>
<dbReference type="GO" id="GO:0005158">
    <property type="term" value="F:insulin receptor binding"/>
    <property type="evidence" value="ECO:0007669"/>
    <property type="project" value="InterPro"/>
</dbReference>
<dbReference type="Pfam" id="PF02174">
    <property type="entry name" value="IRS"/>
    <property type="match status" value="1"/>
</dbReference>
<gene>
    <name evidence="5" type="ORF">XNOV1_A027840</name>
</gene>
<dbReference type="InterPro" id="IPR002404">
    <property type="entry name" value="IRS_PTB"/>
</dbReference>
<protein>
    <submittedName>
        <fullName evidence="5">Insulin receptor substrate 1-like</fullName>
    </submittedName>
</protein>
<evidence type="ECO:0000313" key="5">
    <source>
        <dbReference type="EMBL" id="CAJ1086972.1"/>
    </source>
</evidence>
<feature type="region of interest" description="Disordered" evidence="2">
    <location>
        <begin position="286"/>
        <end position="341"/>
    </location>
</feature>
<dbReference type="PROSITE" id="PS51064">
    <property type="entry name" value="IRS_PTB"/>
    <property type="match status" value="1"/>
</dbReference>
<feature type="compositionally biased region" description="Polar residues" evidence="2">
    <location>
        <begin position="853"/>
        <end position="864"/>
    </location>
</feature>
<dbReference type="GO" id="GO:0005886">
    <property type="term" value="C:plasma membrane"/>
    <property type="evidence" value="ECO:0007669"/>
    <property type="project" value="TreeGrafter"/>
</dbReference>
<feature type="region of interest" description="Disordered" evidence="2">
    <location>
        <begin position="241"/>
        <end position="273"/>
    </location>
</feature>
<dbReference type="Pfam" id="PF00169">
    <property type="entry name" value="PH"/>
    <property type="match status" value="1"/>
</dbReference>
<dbReference type="GO" id="GO:0008286">
    <property type="term" value="P:insulin receptor signaling pathway"/>
    <property type="evidence" value="ECO:0007669"/>
    <property type="project" value="InterPro"/>
</dbReference>
<dbReference type="EMBL" id="OY660887">
    <property type="protein sequence ID" value="CAJ1086972.1"/>
    <property type="molecule type" value="Genomic_DNA"/>
</dbReference>
<feature type="compositionally biased region" description="Pro residues" evidence="2">
    <location>
        <begin position="16"/>
        <end position="221"/>
    </location>
</feature>
<dbReference type="Proteomes" id="UP001178508">
    <property type="component" value="Chromosome 24"/>
</dbReference>
<dbReference type="InterPro" id="IPR039011">
    <property type="entry name" value="IRS"/>
</dbReference>
<evidence type="ECO:0000259" key="3">
    <source>
        <dbReference type="PROSITE" id="PS50003"/>
    </source>
</evidence>
<keyword evidence="6" id="KW-1185">Reference proteome</keyword>
<feature type="domain" description="PH" evidence="3">
    <location>
        <begin position="366"/>
        <end position="478"/>
    </location>
</feature>
<keyword evidence="1" id="KW-0597">Phosphoprotein</keyword>
<evidence type="ECO:0000256" key="1">
    <source>
        <dbReference type="ARBA" id="ARBA00022553"/>
    </source>
</evidence>
<sequence>MDETSEENTRVANQQAPPPACSSPLPPPPVGSSPLPPPPVCSSPLPPPDCSSPLPPPDCSSTLPPPPVCSSPLPPPDCSSPLPPPDCSSTLPPPPVCSSTLPPPPVCSSPLPPPDCSSTLPPPDCSSPLPPPPVCSSPLPPPPACSSPLPPPPTCSSPLPPPPVCSSPLPPPDCSSTLPSPPACSSPLPPPPACSSPLPPPPVCSSPLPPPPARSSPLPPPPVCPDCSSTLPSPPACISPLPPSPACSSPLPPPPVCSSPLPPPPARSSPLPPPPVCPDCSCTLPPPPASSSPLPPPSDCSSPLPPPVCSSTLLPPAGQDHPSQNPQPTSSSSLFPEDLFGPIQTSNTPVPLAGTFLSSSPESQRDVVKQGYLGKLERDHRRYFVLRRGSHSGLSRLEWYKSEEMFTAAEKSSRRAALFGSDIEGLVFLRCCNGLSRVRSSRKGHTVMLYTKDQTIVLVMEDQREQEEWYQAIKKLIEEDRRDDDEHGEGYSAEDGGYSTLTPAAFYKEVWRVTIKPRGLGVCKSLVGENRLCLTASALILIRVGVSSNLPSVSIPLLTVRRFGHLEGLFFMELGRSAPTGAGEIWMETKDRGTSAVAQRIHEVIRETVSELRAEFMRSSISKNNQHYLTLKRRPRHQDRPVNVRPFGSSWVLPPRSPEVQPKSCLKTKKGVKTEPESASRSTPETSGYMEMKIAHPFRANTPNSGVTAGREGREPREEEEEEAVYMMMSPQVSSSSRKRPQGDYMPMWSPQKHNLPAGASLQASCSSFISDGYSPERNPPNWPTSVQPRETESEAGQSQRSISIPRQQISAEQKSAEQDQLPAQSRVTSAPVRYQSRSDTIVPFTVSGQSYSRSVQVQPNPGTEKSVRFAPDQSTGRSRLARCLPCCFRAED</sequence>
<dbReference type="SUPFAM" id="SSF50729">
    <property type="entry name" value="PH domain-like"/>
    <property type="match status" value="2"/>
</dbReference>
<dbReference type="GO" id="GO:0043548">
    <property type="term" value="F:phosphatidylinositol 3-kinase binding"/>
    <property type="evidence" value="ECO:0007669"/>
    <property type="project" value="TreeGrafter"/>
</dbReference>
<evidence type="ECO:0000313" key="6">
    <source>
        <dbReference type="Proteomes" id="UP001178508"/>
    </source>
</evidence>
<feature type="compositionally biased region" description="Low complexity" evidence="2">
    <location>
        <begin position="798"/>
        <end position="811"/>
    </location>
</feature>
<feature type="region of interest" description="Disordered" evidence="2">
    <location>
        <begin position="853"/>
        <end position="875"/>
    </location>
</feature>
<organism evidence="5 6">
    <name type="scientific">Xyrichtys novacula</name>
    <name type="common">Pearly razorfish</name>
    <name type="synonym">Hemipteronotus novacula</name>
    <dbReference type="NCBI Taxonomy" id="13765"/>
    <lineage>
        <taxon>Eukaryota</taxon>
        <taxon>Metazoa</taxon>
        <taxon>Chordata</taxon>
        <taxon>Craniata</taxon>
        <taxon>Vertebrata</taxon>
        <taxon>Euteleostomi</taxon>
        <taxon>Actinopterygii</taxon>
        <taxon>Neopterygii</taxon>
        <taxon>Teleostei</taxon>
        <taxon>Neoteleostei</taxon>
        <taxon>Acanthomorphata</taxon>
        <taxon>Eupercaria</taxon>
        <taxon>Labriformes</taxon>
        <taxon>Labridae</taxon>
        <taxon>Xyrichtys</taxon>
    </lineage>
</organism>
<dbReference type="PRINTS" id="PR00628">
    <property type="entry name" value="INSULINRSI"/>
</dbReference>
<keyword evidence="5" id="KW-0675">Receptor</keyword>
<name>A0AAV1HRJ3_XYRNO</name>
<reference evidence="5" key="1">
    <citation type="submission" date="2023-08" db="EMBL/GenBank/DDBJ databases">
        <authorList>
            <person name="Alioto T."/>
            <person name="Alioto T."/>
            <person name="Gomez Garrido J."/>
        </authorList>
    </citation>
    <scope>NUCLEOTIDE SEQUENCE</scope>
</reference>